<dbReference type="SUPFAM" id="SSF50129">
    <property type="entry name" value="GroES-like"/>
    <property type="match status" value="1"/>
</dbReference>
<name>A0ABQ5YGS6_9NEIS</name>
<dbReference type="PANTHER" id="PTHR48106">
    <property type="entry name" value="QUINONE OXIDOREDUCTASE PIG3-RELATED"/>
    <property type="match status" value="1"/>
</dbReference>
<organism evidence="4 5">
    <name type="scientific">Chitinimonas prasina</name>
    <dbReference type="NCBI Taxonomy" id="1434937"/>
    <lineage>
        <taxon>Bacteria</taxon>
        <taxon>Pseudomonadati</taxon>
        <taxon>Pseudomonadota</taxon>
        <taxon>Betaproteobacteria</taxon>
        <taxon>Neisseriales</taxon>
        <taxon>Chitinibacteraceae</taxon>
        <taxon>Chitinimonas</taxon>
    </lineage>
</organism>
<dbReference type="RefSeq" id="WP_284196867.1">
    <property type="nucleotide sequence ID" value="NZ_BSOG01000002.1"/>
</dbReference>
<evidence type="ECO:0000313" key="4">
    <source>
        <dbReference type="EMBL" id="GLR13781.1"/>
    </source>
</evidence>
<dbReference type="InterPro" id="IPR011032">
    <property type="entry name" value="GroES-like_sf"/>
</dbReference>
<feature type="domain" description="Enoyl reductase (ER)" evidence="3">
    <location>
        <begin position="10"/>
        <end position="320"/>
    </location>
</feature>
<comment type="caution">
    <text evidence="4">The sequence shown here is derived from an EMBL/GenBank/DDBJ whole genome shotgun (WGS) entry which is preliminary data.</text>
</comment>
<dbReference type="InterPro" id="IPR013154">
    <property type="entry name" value="ADH-like_N"/>
</dbReference>
<dbReference type="Proteomes" id="UP001156706">
    <property type="component" value="Unassembled WGS sequence"/>
</dbReference>
<keyword evidence="5" id="KW-1185">Reference proteome</keyword>
<reference evidence="5" key="1">
    <citation type="journal article" date="2019" name="Int. J. Syst. Evol. Microbiol.">
        <title>The Global Catalogue of Microorganisms (GCM) 10K type strain sequencing project: providing services to taxonomists for standard genome sequencing and annotation.</title>
        <authorList>
            <consortium name="The Broad Institute Genomics Platform"/>
            <consortium name="The Broad Institute Genome Sequencing Center for Infectious Disease"/>
            <person name="Wu L."/>
            <person name="Ma J."/>
        </authorList>
    </citation>
    <scope>NUCLEOTIDE SEQUENCE [LARGE SCALE GENOMIC DNA]</scope>
    <source>
        <strain evidence="5">NBRC 110044</strain>
    </source>
</reference>
<evidence type="ECO:0000256" key="1">
    <source>
        <dbReference type="ARBA" id="ARBA00022857"/>
    </source>
</evidence>
<keyword evidence="1" id="KW-0521">NADP</keyword>
<sequence length="326" mass="34494">MQAARIHQHGTPDVIVLDDVPAPAQDRHVVIDVAYAGINYVDAYQRTGRYPGIVLPLTLGIEAAGRVAYAPPDSGWRTGERVAFAATAQGAHAEQVAVPAEGLVRLPERVALREAAATLEHGLTAYMLFHRVARIAQGSHGWAIVHAGGGGVGRWLIHALLLHGVDVIALASTTAKRAALAQMGALPLDSTDPAWPDLAQERMGGLRAQWVFDSVGAATVDGSLSCLAECGHLIVYGAASGQVPPIDAARLMQRSATFSRPVLPHYLRNPQQLALGADWTFAALLARPALMDGATAFPLAEIHAAHHSLESRQRQGKLLLEVGGEP</sequence>
<evidence type="ECO:0000313" key="5">
    <source>
        <dbReference type="Proteomes" id="UP001156706"/>
    </source>
</evidence>
<dbReference type="InterPro" id="IPR036291">
    <property type="entry name" value="NAD(P)-bd_dom_sf"/>
</dbReference>
<dbReference type="Pfam" id="PF00107">
    <property type="entry name" value="ADH_zinc_N"/>
    <property type="match status" value="1"/>
</dbReference>
<dbReference type="Gene3D" id="3.40.50.720">
    <property type="entry name" value="NAD(P)-binding Rossmann-like Domain"/>
    <property type="match status" value="1"/>
</dbReference>
<dbReference type="PANTHER" id="PTHR48106:SF13">
    <property type="entry name" value="QUINONE OXIDOREDUCTASE-RELATED"/>
    <property type="match status" value="1"/>
</dbReference>
<protein>
    <submittedName>
        <fullName evidence="4">Quinone oxidoreductase</fullName>
    </submittedName>
</protein>
<evidence type="ECO:0000259" key="3">
    <source>
        <dbReference type="SMART" id="SM00829"/>
    </source>
</evidence>
<dbReference type="EMBL" id="BSOG01000002">
    <property type="protein sequence ID" value="GLR13781.1"/>
    <property type="molecule type" value="Genomic_DNA"/>
</dbReference>
<accession>A0ABQ5YGS6</accession>
<dbReference type="SMART" id="SM00829">
    <property type="entry name" value="PKS_ER"/>
    <property type="match status" value="1"/>
</dbReference>
<dbReference type="Pfam" id="PF08240">
    <property type="entry name" value="ADH_N"/>
    <property type="match status" value="1"/>
</dbReference>
<dbReference type="InterPro" id="IPR013149">
    <property type="entry name" value="ADH-like_C"/>
</dbReference>
<gene>
    <name evidence="4" type="primary">qor</name>
    <name evidence="4" type="ORF">GCM10007907_25710</name>
</gene>
<dbReference type="SUPFAM" id="SSF51735">
    <property type="entry name" value="NAD(P)-binding Rossmann-fold domains"/>
    <property type="match status" value="1"/>
</dbReference>
<dbReference type="InterPro" id="IPR020843">
    <property type="entry name" value="ER"/>
</dbReference>
<proteinExistence type="predicted"/>
<evidence type="ECO:0000256" key="2">
    <source>
        <dbReference type="ARBA" id="ARBA00023002"/>
    </source>
</evidence>
<dbReference type="Gene3D" id="3.90.180.10">
    <property type="entry name" value="Medium-chain alcohol dehydrogenases, catalytic domain"/>
    <property type="match status" value="1"/>
</dbReference>
<keyword evidence="2" id="KW-0560">Oxidoreductase</keyword>